<dbReference type="EMBL" id="MUYB01000013">
    <property type="protein sequence ID" value="OOS05543.1"/>
    <property type="molecule type" value="Genomic_DNA"/>
</dbReference>
<dbReference type="PANTHER" id="PTHR30441:SF8">
    <property type="entry name" value="DUF748 DOMAIN-CONTAINING PROTEIN"/>
    <property type="match status" value="1"/>
</dbReference>
<evidence type="ECO:0000313" key="1">
    <source>
        <dbReference type="EMBL" id="OOS05543.1"/>
    </source>
</evidence>
<evidence type="ECO:0000313" key="2">
    <source>
        <dbReference type="Proteomes" id="UP000190023"/>
    </source>
</evidence>
<dbReference type="InterPro" id="IPR052894">
    <property type="entry name" value="AsmA-related"/>
</dbReference>
<dbReference type="AlphaFoldDB" id="A0A1T0B5S0"/>
<dbReference type="OrthoDB" id="5689712at2"/>
<comment type="caution">
    <text evidence="1">The sequence shown here is derived from an EMBL/GenBank/DDBJ whole genome shotgun (WGS) entry which is preliminary data.</text>
</comment>
<protein>
    <recommendedName>
        <fullName evidence="3">AsmA-like C-terminal domain-containing protein</fullName>
    </recommendedName>
</protein>
<proteinExistence type="predicted"/>
<reference evidence="1 2" key="1">
    <citation type="submission" date="2017-02" db="EMBL/GenBank/DDBJ databases">
        <title>Draft genome sequence of Haemophilus felis CCUG 31170 type strain.</title>
        <authorList>
            <person name="Engstrom-Jakobsson H."/>
            <person name="Salva-Serra F."/>
            <person name="Thorell K."/>
            <person name="Gonzales-Siles L."/>
            <person name="Karlsson R."/>
            <person name="Boulund F."/>
            <person name="Engstrand L."/>
            <person name="Kristiansson E."/>
            <person name="Moore E."/>
        </authorList>
    </citation>
    <scope>NUCLEOTIDE SEQUENCE [LARGE SCALE GENOMIC DNA]</scope>
    <source>
        <strain evidence="1 2">CCUG 31170</strain>
    </source>
</reference>
<name>A0A1T0B5S0_9PAST</name>
<dbReference type="GO" id="GO:0090313">
    <property type="term" value="P:regulation of protein targeting to membrane"/>
    <property type="evidence" value="ECO:0007669"/>
    <property type="project" value="TreeGrafter"/>
</dbReference>
<dbReference type="PANTHER" id="PTHR30441">
    <property type="entry name" value="DUF748 DOMAIN-CONTAINING PROTEIN"/>
    <property type="match status" value="1"/>
</dbReference>
<accession>A0A1T0B5S0</accession>
<evidence type="ECO:0008006" key="3">
    <source>
        <dbReference type="Google" id="ProtNLM"/>
    </source>
</evidence>
<gene>
    <name evidence="1" type="ORF">B0188_03795</name>
</gene>
<sequence length="401" mass="46574">MKKIAIRLSLFLLAIFIATFIALHFIKSELTKVLHQQQIQFEQLQLSLLPKLSANLFQVHWQNPKTKIEAKEVSLHLDFQSLFNLQNSFKQLSFEQAKIWKIGQAEPEFNNINGELKGYIGFAQNEINFKDLWLNIRFDKKVLLNTQEINLAVQQGKIFSPNLNQYQVNLRELQINGESFLQLQSQIRLDPLQKITNVVTELHQHNSQTSHLTLDIFAKANKQQIHFNAKNLLIQQWSKIFNLPTLLSGATNSQGRLLVEDNKILQGNAKLSVFQGELQGLNILQLIEKYVPANLTNEMQNREINTKFERLDTEFAWDLEQLHLQKLYFQNSKIIVNGSGKVNLSRLQCDVALNVGVNNPNYQHLELPLKLWGDCSSPKYKVEFDRNFRQSLKELLRSKFR</sequence>
<dbReference type="GO" id="GO:0005886">
    <property type="term" value="C:plasma membrane"/>
    <property type="evidence" value="ECO:0007669"/>
    <property type="project" value="TreeGrafter"/>
</dbReference>
<dbReference type="Proteomes" id="UP000190023">
    <property type="component" value="Unassembled WGS sequence"/>
</dbReference>
<dbReference type="STRING" id="123822.B0188_03795"/>
<organism evidence="1 2">
    <name type="scientific">[Haemophilus] felis</name>
    <dbReference type="NCBI Taxonomy" id="123822"/>
    <lineage>
        <taxon>Bacteria</taxon>
        <taxon>Pseudomonadati</taxon>
        <taxon>Pseudomonadota</taxon>
        <taxon>Gammaproteobacteria</taxon>
        <taxon>Pasteurellales</taxon>
        <taxon>Pasteurellaceae</taxon>
    </lineage>
</organism>
<keyword evidence="2" id="KW-1185">Reference proteome</keyword>